<dbReference type="AlphaFoldDB" id="A0A915DG02"/>
<dbReference type="WBParaSite" id="jg19506">
    <property type="protein sequence ID" value="jg19506"/>
    <property type="gene ID" value="jg19506"/>
</dbReference>
<dbReference type="Proteomes" id="UP000887574">
    <property type="component" value="Unplaced"/>
</dbReference>
<keyword evidence="1" id="KW-1185">Reference proteome</keyword>
<proteinExistence type="predicted"/>
<sequence>MSYYANLLVIRIGVSRVWESSQAIAIAPRKGSAPYQFHSKYEELKKAVIALLNTNMNGNNFEHCLRQKLTSMENSIARIYSIKSQLRNSADQTRKDISNAIDHQLQCIRAREQELLFNLEDIMAKKELMLCEQQEKLNQAIEYAIENELYRSSPQRKFQHLIRVRSK</sequence>
<evidence type="ECO:0000313" key="2">
    <source>
        <dbReference type="WBParaSite" id="jg19506"/>
    </source>
</evidence>
<name>A0A915DG02_9BILA</name>
<reference evidence="2" key="1">
    <citation type="submission" date="2022-11" db="UniProtKB">
        <authorList>
            <consortium name="WormBaseParasite"/>
        </authorList>
    </citation>
    <scope>IDENTIFICATION</scope>
</reference>
<protein>
    <submittedName>
        <fullName evidence="2">Uncharacterized protein</fullName>
    </submittedName>
</protein>
<accession>A0A915DG02</accession>
<evidence type="ECO:0000313" key="1">
    <source>
        <dbReference type="Proteomes" id="UP000887574"/>
    </source>
</evidence>
<organism evidence="1 2">
    <name type="scientific">Ditylenchus dipsaci</name>
    <dbReference type="NCBI Taxonomy" id="166011"/>
    <lineage>
        <taxon>Eukaryota</taxon>
        <taxon>Metazoa</taxon>
        <taxon>Ecdysozoa</taxon>
        <taxon>Nematoda</taxon>
        <taxon>Chromadorea</taxon>
        <taxon>Rhabditida</taxon>
        <taxon>Tylenchina</taxon>
        <taxon>Tylenchomorpha</taxon>
        <taxon>Sphaerularioidea</taxon>
        <taxon>Anguinidae</taxon>
        <taxon>Anguininae</taxon>
        <taxon>Ditylenchus</taxon>
    </lineage>
</organism>